<keyword evidence="2" id="KW-1133">Transmembrane helix</keyword>
<accession>A0A9P5XVC5</accession>
<evidence type="ECO:0000313" key="3">
    <source>
        <dbReference type="EMBL" id="KAF9457699.1"/>
    </source>
</evidence>
<keyword evidence="2" id="KW-0472">Membrane</keyword>
<name>A0A9P5XVC5_9AGAR</name>
<feature type="compositionally biased region" description="Low complexity" evidence="1">
    <location>
        <begin position="31"/>
        <end position="46"/>
    </location>
</feature>
<feature type="region of interest" description="Disordered" evidence="1">
    <location>
        <begin position="104"/>
        <end position="169"/>
    </location>
</feature>
<keyword evidence="2" id="KW-0812">Transmembrane</keyword>
<feature type="compositionally biased region" description="Low complexity" evidence="1">
    <location>
        <begin position="104"/>
        <end position="126"/>
    </location>
</feature>
<organism evidence="3 4">
    <name type="scientific">Collybia nuda</name>
    <dbReference type="NCBI Taxonomy" id="64659"/>
    <lineage>
        <taxon>Eukaryota</taxon>
        <taxon>Fungi</taxon>
        <taxon>Dikarya</taxon>
        <taxon>Basidiomycota</taxon>
        <taxon>Agaricomycotina</taxon>
        <taxon>Agaricomycetes</taxon>
        <taxon>Agaricomycetidae</taxon>
        <taxon>Agaricales</taxon>
        <taxon>Tricholomatineae</taxon>
        <taxon>Clitocybaceae</taxon>
        <taxon>Collybia</taxon>
    </lineage>
</organism>
<feature type="compositionally biased region" description="Low complexity" evidence="1">
    <location>
        <begin position="144"/>
        <end position="164"/>
    </location>
</feature>
<feature type="compositionally biased region" description="Polar residues" evidence="1">
    <location>
        <begin position="1"/>
        <end position="24"/>
    </location>
</feature>
<dbReference type="AlphaFoldDB" id="A0A9P5XVC5"/>
<evidence type="ECO:0000256" key="2">
    <source>
        <dbReference type="SAM" id="Phobius"/>
    </source>
</evidence>
<dbReference type="Proteomes" id="UP000807353">
    <property type="component" value="Unassembled WGS sequence"/>
</dbReference>
<proteinExistence type="predicted"/>
<feature type="compositionally biased region" description="Polar residues" evidence="1">
    <location>
        <begin position="47"/>
        <end position="72"/>
    </location>
</feature>
<comment type="caution">
    <text evidence="3">The sequence shown here is derived from an EMBL/GenBank/DDBJ whole genome shotgun (WGS) entry which is preliminary data.</text>
</comment>
<protein>
    <submittedName>
        <fullName evidence="3">Uncharacterized protein</fullName>
    </submittedName>
</protein>
<sequence length="403" mass="43191">MSDTIQDQSQTGTQSSMISMTTVEETLDDGSPTQTQSTSTPTQSSSVIERSGSTNHTNSTITQTPPSSLMNTPYQTVTKANRLTSHIDSTVTYSGSIWTTLSRSSYTGSSTSMTQESTTHQTHSTMVDTLPTQSASSTPPPIVSSETTQSASPESSTAPSAADTFTTQNAFSRTFEPLQILPSTSMDMMEASHSPPNPTNSVISKVQGHKGNTGAIIGISTVATATIIGLLVMWTIRKRKASQARNKFRSSAEEFAEPLGDSMRSHNGEHPDMVERGTHWSGAANLSTQSAGGDIYLFNHTEARVGEESTRISDSHMPSQIEAAETGNPFADSYAWPSVNTMESFSPSANSLTTLPEYSENGYPPAYSGTSSVQSHRVRGTHRNSVTRDNNHNIMPDLGENLV</sequence>
<feature type="transmembrane region" description="Helical" evidence="2">
    <location>
        <begin position="215"/>
        <end position="236"/>
    </location>
</feature>
<gene>
    <name evidence="3" type="ORF">BDZ94DRAFT_1313940</name>
</gene>
<evidence type="ECO:0000313" key="4">
    <source>
        <dbReference type="Proteomes" id="UP000807353"/>
    </source>
</evidence>
<keyword evidence="4" id="KW-1185">Reference proteome</keyword>
<reference evidence="3" key="1">
    <citation type="submission" date="2020-11" db="EMBL/GenBank/DDBJ databases">
        <authorList>
            <consortium name="DOE Joint Genome Institute"/>
            <person name="Ahrendt S."/>
            <person name="Riley R."/>
            <person name="Andreopoulos W."/>
            <person name="Labutti K."/>
            <person name="Pangilinan J."/>
            <person name="Ruiz-Duenas F.J."/>
            <person name="Barrasa J.M."/>
            <person name="Sanchez-Garcia M."/>
            <person name="Camarero S."/>
            <person name="Miyauchi S."/>
            <person name="Serrano A."/>
            <person name="Linde D."/>
            <person name="Babiker R."/>
            <person name="Drula E."/>
            <person name="Ayuso-Fernandez I."/>
            <person name="Pacheco R."/>
            <person name="Padilla G."/>
            <person name="Ferreira P."/>
            <person name="Barriuso J."/>
            <person name="Kellner H."/>
            <person name="Castanera R."/>
            <person name="Alfaro M."/>
            <person name="Ramirez L."/>
            <person name="Pisabarro A.G."/>
            <person name="Kuo A."/>
            <person name="Tritt A."/>
            <person name="Lipzen A."/>
            <person name="He G."/>
            <person name="Yan M."/>
            <person name="Ng V."/>
            <person name="Cullen D."/>
            <person name="Martin F."/>
            <person name="Rosso M.-N."/>
            <person name="Henrissat B."/>
            <person name="Hibbett D."/>
            <person name="Martinez A.T."/>
            <person name="Grigoriev I.V."/>
        </authorList>
    </citation>
    <scope>NUCLEOTIDE SEQUENCE</scope>
    <source>
        <strain evidence="3">CBS 247.69</strain>
    </source>
</reference>
<feature type="region of interest" description="Disordered" evidence="1">
    <location>
        <begin position="362"/>
        <end position="403"/>
    </location>
</feature>
<feature type="region of interest" description="Disordered" evidence="1">
    <location>
        <begin position="1"/>
        <end position="72"/>
    </location>
</feature>
<dbReference type="EMBL" id="MU150361">
    <property type="protein sequence ID" value="KAF9457699.1"/>
    <property type="molecule type" value="Genomic_DNA"/>
</dbReference>
<evidence type="ECO:0000256" key="1">
    <source>
        <dbReference type="SAM" id="MobiDB-lite"/>
    </source>
</evidence>